<keyword evidence="12 17" id="KW-0456">Lyase</keyword>
<evidence type="ECO:0000256" key="8">
    <source>
        <dbReference type="ARBA" id="ARBA00022857"/>
    </source>
</evidence>
<dbReference type="CDD" id="cd01171">
    <property type="entry name" value="YXKO-related"/>
    <property type="match status" value="1"/>
</dbReference>
<dbReference type="GO" id="GO:0052856">
    <property type="term" value="F:NAD(P)HX epimerase activity"/>
    <property type="evidence" value="ECO:0007669"/>
    <property type="project" value="UniProtKB-UniRule"/>
</dbReference>
<evidence type="ECO:0000256" key="4">
    <source>
        <dbReference type="ARBA" id="ARBA00009524"/>
    </source>
</evidence>
<evidence type="ECO:0000256" key="1">
    <source>
        <dbReference type="ARBA" id="ARBA00000013"/>
    </source>
</evidence>
<feature type="binding site" evidence="18">
    <location>
        <position position="120"/>
    </location>
    <ligand>
        <name>K(+)</name>
        <dbReference type="ChEBI" id="CHEBI:29103"/>
    </ligand>
</feature>
<dbReference type="InterPro" id="IPR000631">
    <property type="entry name" value="CARKD"/>
</dbReference>
<gene>
    <name evidence="17" type="primary">nnrD</name>
    <name evidence="18" type="synonym">nnrE</name>
    <name evidence="22" type="ORF">DFR87_03635</name>
</gene>
<evidence type="ECO:0000256" key="12">
    <source>
        <dbReference type="ARBA" id="ARBA00023239"/>
    </source>
</evidence>
<evidence type="ECO:0000259" key="20">
    <source>
        <dbReference type="PROSITE" id="PS51383"/>
    </source>
</evidence>
<evidence type="ECO:0000256" key="3">
    <source>
        <dbReference type="ARBA" id="ARBA00006001"/>
    </source>
</evidence>
<organism evidence="22 23">
    <name type="scientific">Metallosphaera hakonensis JCM 8857 = DSM 7519</name>
    <dbReference type="NCBI Taxonomy" id="1293036"/>
    <lineage>
        <taxon>Archaea</taxon>
        <taxon>Thermoproteota</taxon>
        <taxon>Thermoprotei</taxon>
        <taxon>Sulfolobales</taxon>
        <taxon>Sulfolobaceae</taxon>
        <taxon>Metallosphaera</taxon>
    </lineage>
</organism>
<evidence type="ECO:0000256" key="14">
    <source>
        <dbReference type="ARBA" id="ARBA00025153"/>
    </source>
</evidence>
<comment type="caution">
    <text evidence="17">Lacks conserved residue(s) required for the propagation of feature annotation.</text>
</comment>
<evidence type="ECO:0000256" key="13">
    <source>
        <dbReference type="ARBA" id="ARBA00023268"/>
    </source>
</evidence>
<comment type="function">
    <text evidence="14 19">Bifunctional enzyme that catalyzes the epimerization of the S- and R-forms of NAD(P)HX and the dehydration of the S-form of NAD(P)HX at the expense of ADP, which is converted to AMP. This allows the repair of both epimers of NAD(P)HX, a damaged form of NAD(P)H that is a result of enzymatic or heat-dependent hydration.</text>
</comment>
<dbReference type="Gene3D" id="3.40.1190.20">
    <property type="match status" value="1"/>
</dbReference>
<dbReference type="NCBIfam" id="TIGR00197">
    <property type="entry name" value="yjeF_nterm"/>
    <property type="match status" value="1"/>
</dbReference>
<dbReference type="GO" id="GO:0052855">
    <property type="term" value="F:ADP-dependent NAD(P)H-hydrate dehydratase activity"/>
    <property type="evidence" value="ECO:0007669"/>
    <property type="project" value="UniProtKB-UniRule"/>
</dbReference>
<comment type="subunit">
    <text evidence="17">Homotetramer.</text>
</comment>
<evidence type="ECO:0000256" key="18">
    <source>
        <dbReference type="HAMAP-Rule" id="MF_01966"/>
    </source>
</evidence>
<keyword evidence="6 17" id="KW-0547">Nucleotide-binding</keyword>
<proteinExistence type="inferred from homology"/>
<comment type="similarity">
    <text evidence="18">Belongs to the NnrE/AIBP family.</text>
</comment>
<feature type="binding site" evidence="18">
    <location>
        <position position="156"/>
    </location>
    <ligand>
        <name>K(+)</name>
        <dbReference type="ChEBI" id="CHEBI:29103"/>
    </ligand>
</feature>
<dbReference type="STRING" id="1293036.GCA_001315825_01805"/>
<comment type="similarity">
    <text evidence="4 19">In the C-terminal section; belongs to the NnrD/CARKD family.</text>
</comment>
<dbReference type="SUPFAM" id="SSF53613">
    <property type="entry name" value="Ribokinase-like"/>
    <property type="match status" value="1"/>
</dbReference>
<dbReference type="RefSeq" id="WP_110368925.1">
    <property type="nucleotide sequence ID" value="NZ_CP029287.2"/>
</dbReference>
<comment type="function">
    <text evidence="17">Catalyzes the dehydration of the S-form of NAD(P)HX at the expense of ADP, which is converted to AMP. Together with NAD(P)HX epimerase, which catalyzes the epimerization of the S- and R-forms, the enzyme allows the repair of both epimers of NAD(P)HX, a damaged form of NAD(P)H that is a result of enzymatic or heat-dependent hydration.</text>
</comment>
<evidence type="ECO:0000313" key="23">
    <source>
        <dbReference type="Proteomes" id="UP000247586"/>
    </source>
</evidence>
<dbReference type="NCBIfam" id="TIGR00196">
    <property type="entry name" value="yjeF_cterm"/>
    <property type="match status" value="1"/>
</dbReference>
<dbReference type="GO" id="GO:0046872">
    <property type="term" value="F:metal ion binding"/>
    <property type="evidence" value="ECO:0007669"/>
    <property type="project" value="UniProtKB-UniRule"/>
</dbReference>
<feature type="binding site" evidence="18">
    <location>
        <begin position="124"/>
        <end position="130"/>
    </location>
    <ligand>
        <name>(6S)-NADPHX</name>
        <dbReference type="ChEBI" id="CHEBI:64076"/>
    </ligand>
</feature>
<keyword evidence="13" id="KW-0511">Multifunctional enzyme</keyword>
<dbReference type="Gene3D" id="3.40.50.10260">
    <property type="entry name" value="YjeF N-terminal domain"/>
    <property type="match status" value="1"/>
</dbReference>
<dbReference type="GO" id="GO:0005524">
    <property type="term" value="F:ATP binding"/>
    <property type="evidence" value="ECO:0007669"/>
    <property type="project" value="UniProtKB-UniRule"/>
</dbReference>
<feature type="binding site" evidence="17">
    <location>
        <position position="426"/>
    </location>
    <ligand>
        <name>(6S)-NADPHX</name>
        <dbReference type="ChEBI" id="CHEBI:64076"/>
    </ligand>
</feature>
<comment type="similarity">
    <text evidence="3 19">In the N-terminal section; belongs to the NnrE/AIBP family.</text>
</comment>
<reference evidence="23" key="3">
    <citation type="submission" date="2020-03" db="EMBL/GenBank/DDBJ databases">
        <title>Sequencing and Assembly of Multiple Reported Metal-Biooxidizing Members of the Extremely Thermoacidophilic Archaeal Family Sulfolobaceae.</title>
        <authorList>
            <person name="Counts J.A."/>
            <person name="Kelly R.M."/>
        </authorList>
    </citation>
    <scope>NUCLEOTIDE SEQUENCE [LARGE SCALE GENOMIC DNA]</scope>
    <source>
        <strain evidence="23">HO1-1</strain>
    </source>
</reference>
<feature type="domain" description="YjeF C-terminal" evidence="20">
    <location>
        <begin position="208"/>
        <end position="484"/>
    </location>
</feature>
<dbReference type="EC" id="4.2.1.136" evidence="19"/>
<feature type="binding site" evidence="18">
    <location>
        <position position="153"/>
    </location>
    <ligand>
        <name>(6S)-NADPHX</name>
        <dbReference type="ChEBI" id="CHEBI:64076"/>
    </ligand>
</feature>
<evidence type="ECO:0000256" key="16">
    <source>
        <dbReference type="ARBA" id="ARBA00049209"/>
    </source>
</evidence>
<comment type="similarity">
    <text evidence="17">Belongs to the NnrD/CARKD family.</text>
</comment>
<keyword evidence="11 18" id="KW-0413">Isomerase</keyword>
<dbReference type="InterPro" id="IPR030677">
    <property type="entry name" value="Nnr"/>
</dbReference>
<dbReference type="SUPFAM" id="SSF64153">
    <property type="entry name" value="YjeF N-terminal domain-like"/>
    <property type="match status" value="1"/>
</dbReference>
<evidence type="ECO:0000256" key="10">
    <source>
        <dbReference type="ARBA" id="ARBA00023027"/>
    </source>
</evidence>
<evidence type="ECO:0000259" key="21">
    <source>
        <dbReference type="PROSITE" id="PS51385"/>
    </source>
</evidence>
<keyword evidence="7 17" id="KW-0067">ATP-binding</keyword>
<dbReference type="InterPro" id="IPR029056">
    <property type="entry name" value="Ribokinase-like"/>
</dbReference>
<dbReference type="Pfam" id="PF03853">
    <property type="entry name" value="YjeF_N"/>
    <property type="match status" value="1"/>
</dbReference>
<evidence type="ECO:0000256" key="6">
    <source>
        <dbReference type="ARBA" id="ARBA00022741"/>
    </source>
</evidence>
<dbReference type="InterPro" id="IPR036652">
    <property type="entry name" value="YjeF_N_dom_sf"/>
</dbReference>
<dbReference type="EMBL" id="CP029287">
    <property type="protein sequence ID" value="AWR98935.1"/>
    <property type="molecule type" value="Genomic_DNA"/>
</dbReference>
<dbReference type="Proteomes" id="UP000247586">
    <property type="component" value="Chromosome"/>
</dbReference>
<evidence type="ECO:0000256" key="17">
    <source>
        <dbReference type="HAMAP-Rule" id="MF_01965"/>
    </source>
</evidence>
<dbReference type="PROSITE" id="PS01050">
    <property type="entry name" value="YJEF_C_2"/>
    <property type="match status" value="1"/>
</dbReference>
<dbReference type="HAMAP" id="MF_01965">
    <property type="entry name" value="NADHX_dehydratase"/>
    <property type="match status" value="1"/>
</dbReference>
<feature type="binding site" evidence="17">
    <location>
        <position position="360"/>
    </location>
    <ligand>
        <name>(6S)-NADPHX</name>
        <dbReference type="ChEBI" id="CHEBI:64076"/>
    </ligand>
</feature>
<keyword evidence="23" id="KW-1185">Reference proteome</keyword>
<dbReference type="Pfam" id="PF01256">
    <property type="entry name" value="Carb_kinase"/>
    <property type="match status" value="1"/>
</dbReference>
<feature type="binding site" evidence="17">
    <location>
        <position position="243"/>
    </location>
    <ligand>
        <name>(6S)-NADPHX</name>
        <dbReference type="ChEBI" id="CHEBI:64076"/>
    </ligand>
</feature>
<evidence type="ECO:0000313" key="22">
    <source>
        <dbReference type="EMBL" id="AWR98935.1"/>
    </source>
</evidence>
<evidence type="ECO:0000256" key="19">
    <source>
        <dbReference type="PIRNR" id="PIRNR017184"/>
    </source>
</evidence>
<dbReference type="GeneID" id="36834403"/>
<keyword evidence="8 17" id="KW-0521">NADP</keyword>
<dbReference type="PROSITE" id="PS51383">
    <property type="entry name" value="YJEF_C_3"/>
    <property type="match status" value="1"/>
</dbReference>
<comment type="function">
    <text evidence="18">Catalyzes the epimerization of the S- and R-forms of NAD(P)HX, a damaged form of NAD(P)H that is a result of enzymatic or heat-dependent hydration. This is a prerequisite for the S-specific NAD(P)H-hydrate dehydratase to allow the repair of both epimers of NAD(P)HX.</text>
</comment>
<dbReference type="HAMAP" id="MF_01966">
    <property type="entry name" value="NADHX_epimerase"/>
    <property type="match status" value="1"/>
</dbReference>
<evidence type="ECO:0000256" key="11">
    <source>
        <dbReference type="ARBA" id="ARBA00023235"/>
    </source>
</evidence>
<dbReference type="PANTHER" id="PTHR12592">
    <property type="entry name" value="ATP-DEPENDENT (S)-NAD(P)H-HYDRATE DEHYDRATASE FAMILY MEMBER"/>
    <property type="match status" value="1"/>
</dbReference>
<evidence type="ECO:0000256" key="7">
    <source>
        <dbReference type="ARBA" id="ARBA00022840"/>
    </source>
</evidence>
<comment type="cofactor">
    <cofactor evidence="17">
        <name>Mg(2+)</name>
        <dbReference type="ChEBI" id="CHEBI:18420"/>
    </cofactor>
</comment>
<feature type="binding site" evidence="17">
    <location>
        <position position="425"/>
    </location>
    <ligand>
        <name>AMP</name>
        <dbReference type="ChEBI" id="CHEBI:456215"/>
    </ligand>
</feature>
<comment type="cofactor">
    <cofactor evidence="18 19">
        <name>K(+)</name>
        <dbReference type="ChEBI" id="CHEBI:29103"/>
    </cofactor>
    <text evidence="18 19">Binds 1 potassium ion per subunit.</text>
</comment>
<dbReference type="KEGG" id="mhk:DFR87_03635"/>
<comment type="catalytic activity">
    <reaction evidence="2 18 19">
        <text>(6R)-NADPHX = (6S)-NADPHX</text>
        <dbReference type="Rhea" id="RHEA:32227"/>
        <dbReference type="ChEBI" id="CHEBI:64076"/>
        <dbReference type="ChEBI" id="CHEBI:64077"/>
        <dbReference type="EC" id="5.1.99.6"/>
    </reaction>
</comment>
<dbReference type="OrthoDB" id="15148at2157"/>
<keyword evidence="5 18" id="KW-0479">Metal-binding</keyword>
<evidence type="ECO:0000256" key="5">
    <source>
        <dbReference type="ARBA" id="ARBA00022723"/>
    </source>
</evidence>
<dbReference type="PIRSF" id="PIRSF017184">
    <property type="entry name" value="Nnr"/>
    <property type="match status" value="1"/>
</dbReference>
<feature type="binding site" evidence="17">
    <location>
        <position position="311"/>
    </location>
    <ligand>
        <name>(6S)-NADPHX</name>
        <dbReference type="ChEBI" id="CHEBI:64076"/>
    </ligand>
</feature>
<reference evidence="22 23" key="1">
    <citation type="submission" date="2018-05" db="EMBL/GenBank/DDBJ databases">
        <title>Complete Genome Sequences of Extremely Thermoacidophilic, Metal-Mobilizing Type-Strain Members of the Archaeal Family Sulfolobaceae: Acidianus brierleyi DSM-1651T, Acidianus sulfidivorans DSM-18786T, Metallosphaera hakonensis DSM-7519T, and Metallosphaera prunae DSM-10039T.</title>
        <authorList>
            <person name="Counts J.A."/>
            <person name="Kelly R.M."/>
        </authorList>
    </citation>
    <scope>NUCLEOTIDE SEQUENCE [LARGE SCALE GENOMIC DNA]</scope>
    <source>
        <strain evidence="22 23">HO1-1</strain>
    </source>
</reference>
<dbReference type="GO" id="GO:0110051">
    <property type="term" value="P:metabolite repair"/>
    <property type="evidence" value="ECO:0007669"/>
    <property type="project" value="TreeGrafter"/>
</dbReference>
<comment type="catalytic activity">
    <reaction evidence="15 17 19">
        <text>(6S)-NADHX + ADP = AMP + phosphate + NADH + H(+)</text>
        <dbReference type="Rhea" id="RHEA:32223"/>
        <dbReference type="ChEBI" id="CHEBI:15378"/>
        <dbReference type="ChEBI" id="CHEBI:43474"/>
        <dbReference type="ChEBI" id="CHEBI:57945"/>
        <dbReference type="ChEBI" id="CHEBI:64074"/>
        <dbReference type="ChEBI" id="CHEBI:456215"/>
        <dbReference type="ChEBI" id="CHEBI:456216"/>
        <dbReference type="EC" id="4.2.1.136"/>
    </reaction>
</comment>
<keyword evidence="10 17" id="KW-0520">NAD</keyword>
<sequence>MISSSQMRALEINSEVFGVSTLQLMENAGRSVVEEIEKIMSVDDAKAVIFVGHGGKGGDGLVVARHLSDMGASVEVVTLGEIKHKDAIANFNAIEDMDYSIKLTKFDYNMKSLTADILVDAMLGTGVKGIIREPFASAISLFNSSKGFKVSIDVPSGIDPDSGDVLGDHVRPDLVVTFHDVKPGLLKHDFKVVVKKIGIPKEATVYVGPGDLLVNVKPREMRSRKGAGGRVLVVGGSATFSGAPALSALASLRTGADLVYVASPERTAEAISSYSPDLIALKLTGRNFNEANLKELENWIEKVNAVVFGPGLGLAEETLKATRPFVEMVMKMGKPLVLDADGLKIMKGSRLARNVVITPHPGEFKIFFGEDPREKERDRIQQVIEKAKECNCVVLLKGYMDVISNGESFKINKTGNPGMTAGGTGDTLTGIVATFLAQGIDPFMSAGLGAMVNGLAGTLAYKELGPHLTASDVISRIPKVLNDPINSFKEKIYKRVIIS</sequence>
<evidence type="ECO:0000256" key="9">
    <source>
        <dbReference type="ARBA" id="ARBA00022958"/>
    </source>
</evidence>
<comment type="catalytic activity">
    <reaction evidence="1 18 19">
        <text>(6R)-NADHX = (6S)-NADHX</text>
        <dbReference type="Rhea" id="RHEA:32215"/>
        <dbReference type="ChEBI" id="CHEBI:64074"/>
        <dbReference type="ChEBI" id="CHEBI:64075"/>
        <dbReference type="EC" id="5.1.99.6"/>
    </reaction>
</comment>
<dbReference type="PANTHER" id="PTHR12592:SF0">
    <property type="entry name" value="ATP-DEPENDENT (S)-NAD(P)H-HYDRATE DEHYDRATASE"/>
    <property type="match status" value="1"/>
</dbReference>
<reference evidence="23" key="2">
    <citation type="submission" date="2020-03" db="EMBL/GenBank/DDBJ databases">
        <title>Complete Genome Sequences of Extremely Thermoacidophilic, Metal-Mobilizing Type-Strain Members of the Archaeal Family Sulfolobaceae: Acidianus brierleyi DSM-1651T, Acidianus sulfidivorans DSM-18786T, Metallosphaera hakonensis DSM-7519T, and Metallosphaera prunae DSM-10039T.</title>
        <authorList>
            <person name="Counts J.A."/>
            <person name="Kelly R.M."/>
        </authorList>
    </citation>
    <scope>NUCLEOTIDE SEQUENCE [LARGE SCALE GENOMIC DNA]</scope>
    <source>
        <strain evidence="23">HO1-1</strain>
    </source>
</reference>
<keyword evidence="9 18" id="KW-0630">Potassium</keyword>
<name>A0A2U9ISE9_9CREN</name>
<feature type="domain" description="YjeF N-terminal" evidence="21">
    <location>
        <begin position="7"/>
        <end position="205"/>
    </location>
</feature>
<comment type="catalytic activity">
    <reaction evidence="16 17 19">
        <text>(6S)-NADPHX + ADP = AMP + phosphate + NADPH + H(+)</text>
        <dbReference type="Rhea" id="RHEA:32235"/>
        <dbReference type="ChEBI" id="CHEBI:15378"/>
        <dbReference type="ChEBI" id="CHEBI:43474"/>
        <dbReference type="ChEBI" id="CHEBI:57783"/>
        <dbReference type="ChEBI" id="CHEBI:64076"/>
        <dbReference type="ChEBI" id="CHEBI:456215"/>
        <dbReference type="ChEBI" id="CHEBI:456216"/>
        <dbReference type="EC" id="4.2.1.136"/>
    </reaction>
</comment>
<dbReference type="GO" id="GO:0046496">
    <property type="term" value="P:nicotinamide nucleotide metabolic process"/>
    <property type="evidence" value="ECO:0007669"/>
    <property type="project" value="UniProtKB-UniRule"/>
</dbReference>
<dbReference type="InterPro" id="IPR017953">
    <property type="entry name" value="Carbohydrate_kinase_pred_CS"/>
</dbReference>
<dbReference type="AlphaFoldDB" id="A0A2U9ISE9"/>
<dbReference type="EC" id="5.1.99.6" evidence="19"/>
<protein>
    <recommendedName>
        <fullName evidence="19">Bifunctional NAD(P)H-hydrate repair enzyme</fullName>
    </recommendedName>
    <alternativeName>
        <fullName evidence="19">Nicotinamide nucleotide repair protein</fullName>
    </alternativeName>
    <domain>
        <recommendedName>
            <fullName evidence="19">ADP-dependent (S)-NAD(P)H-hydrate dehydratase</fullName>
            <ecNumber evidence="19">4.2.1.136</ecNumber>
        </recommendedName>
        <alternativeName>
            <fullName evidence="19">ADP-dependent NAD(P)HX dehydratase</fullName>
        </alternativeName>
    </domain>
    <domain>
        <recommendedName>
            <fullName evidence="19">NAD(P)H-hydrate epimerase</fullName>
            <ecNumber evidence="19">5.1.99.6</ecNumber>
        </recommendedName>
    </domain>
</protein>
<evidence type="ECO:0000256" key="2">
    <source>
        <dbReference type="ARBA" id="ARBA00000909"/>
    </source>
</evidence>
<dbReference type="InterPro" id="IPR004443">
    <property type="entry name" value="YjeF_N_dom"/>
</dbReference>
<accession>A0A2U9ISE9</accession>
<evidence type="ECO:0000256" key="15">
    <source>
        <dbReference type="ARBA" id="ARBA00048238"/>
    </source>
</evidence>
<dbReference type="PROSITE" id="PS51385">
    <property type="entry name" value="YJEF_N"/>
    <property type="match status" value="1"/>
</dbReference>